<evidence type="ECO:0000313" key="8">
    <source>
        <dbReference type="EMBL" id="KUI18844.1"/>
    </source>
</evidence>
<dbReference type="InterPro" id="IPR050638">
    <property type="entry name" value="AA-Vitamin_Transporters"/>
</dbReference>
<feature type="transmembrane region" description="Helical" evidence="6">
    <location>
        <begin position="204"/>
        <end position="224"/>
    </location>
</feature>
<comment type="similarity">
    <text evidence="2">Belongs to the EamA transporter family.</text>
</comment>
<accession>A0A117JKS8</accession>
<feature type="transmembrane region" description="Helical" evidence="6">
    <location>
        <begin position="31"/>
        <end position="54"/>
    </location>
</feature>
<dbReference type="InterPro" id="IPR000620">
    <property type="entry name" value="EamA_dom"/>
</dbReference>
<comment type="subcellular location">
    <subcellularLocation>
        <location evidence="1">Membrane</location>
        <topology evidence="1">Multi-pass membrane protein</topology>
    </subcellularLocation>
</comment>
<feature type="domain" description="EamA" evidence="7">
    <location>
        <begin position="150"/>
        <end position="276"/>
    </location>
</feature>
<gene>
    <name evidence="8" type="ORF">AU192_23955</name>
</gene>
<keyword evidence="9" id="KW-1185">Reference proteome</keyword>
<sequence length="278" mass="28719">MPETLALCAAVVFGLVHFFSGLLARRADSWAVAFYGQIGGTIVVAVAAMFWPAPQLTLESFAWGAFSGIGTGIGVAFLYRGMSTGRMSVVVPLSDVGAVALPVLVGVVLLGDRPTALAWVGVIAALPALWLVSRTRTASSPRAETGTLDGLIAGAGFAVQFIAISRIDLDAGLWPILAARILAAVTIVPLGLHSHADLRVPRRLVLPACVVGAAGSVAIILYLLATQDQLLALATVLAALYPAIPVVLAMIFLHERLSRPQTVGLTLTGASIALISLG</sequence>
<dbReference type="GO" id="GO:0016020">
    <property type="term" value="C:membrane"/>
    <property type="evidence" value="ECO:0007669"/>
    <property type="project" value="UniProtKB-SubCell"/>
</dbReference>
<proteinExistence type="inferred from homology"/>
<dbReference type="PANTHER" id="PTHR32322">
    <property type="entry name" value="INNER MEMBRANE TRANSPORTER"/>
    <property type="match status" value="1"/>
</dbReference>
<organism evidence="8 9">
    <name type="scientific">Mycobacterium lehmannii</name>
    <dbReference type="NCBI Taxonomy" id="2048550"/>
    <lineage>
        <taxon>Bacteria</taxon>
        <taxon>Bacillati</taxon>
        <taxon>Actinomycetota</taxon>
        <taxon>Actinomycetes</taxon>
        <taxon>Mycobacteriales</taxon>
        <taxon>Mycobacteriaceae</taxon>
        <taxon>Mycobacterium</taxon>
    </lineage>
</organism>
<dbReference type="Pfam" id="PF00892">
    <property type="entry name" value="EamA"/>
    <property type="match status" value="2"/>
</dbReference>
<keyword evidence="5 6" id="KW-0472">Membrane</keyword>
<feature type="transmembrane region" description="Helical" evidence="6">
    <location>
        <begin position="116"/>
        <end position="133"/>
    </location>
</feature>
<evidence type="ECO:0000313" key="9">
    <source>
        <dbReference type="Proteomes" id="UP000053707"/>
    </source>
</evidence>
<evidence type="ECO:0000256" key="5">
    <source>
        <dbReference type="ARBA" id="ARBA00023136"/>
    </source>
</evidence>
<evidence type="ECO:0000256" key="2">
    <source>
        <dbReference type="ARBA" id="ARBA00007362"/>
    </source>
</evidence>
<protein>
    <submittedName>
        <fullName evidence="8">Multidrug DMT transporter permease</fullName>
    </submittedName>
</protein>
<feature type="transmembrane region" description="Helical" evidence="6">
    <location>
        <begin position="6"/>
        <end position="24"/>
    </location>
</feature>
<dbReference type="Proteomes" id="UP000053707">
    <property type="component" value="Unassembled WGS sequence"/>
</dbReference>
<feature type="transmembrane region" description="Helical" evidence="6">
    <location>
        <begin position="91"/>
        <end position="110"/>
    </location>
</feature>
<evidence type="ECO:0000256" key="4">
    <source>
        <dbReference type="ARBA" id="ARBA00022989"/>
    </source>
</evidence>
<evidence type="ECO:0000256" key="3">
    <source>
        <dbReference type="ARBA" id="ARBA00022692"/>
    </source>
</evidence>
<feature type="transmembrane region" description="Helical" evidence="6">
    <location>
        <begin position="173"/>
        <end position="192"/>
    </location>
</feature>
<name>A0A117JKS8_9MYCO</name>
<evidence type="ECO:0000256" key="6">
    <source>
        <dbReference type="SAM" id="Phobius"/>
    </source>
</evidence>
<feature type="transmembrane region" description="Helical" evidence="6">
    <location>
        <begin position="230"/>
        <end position="253"/>
    </location>
</feature>
<evidence type="ECO:0000259" key="7">
    <source>
        <dbReference type="Pfam" id="PF00892"/>
    </source>
</evidence>
<evidence type="ECO:0000256" key="1">
    <source>
        <dbReference type="ARBA" id="ARBA00004141"/>
    </source>
</evidence>
<dbReference type="Gene3D" id="1.10.3730.20">
    <property type="match status" value="2"/>
</dbReference>
<feature type="domain" description="EamA" evidence="7">
    <location>
        <begin position="4"/>
        <end position="133"/>
    </location>
</feature>
<feature type="transmembrane region" description="Helical" evidence="6">
    <location>
        <begin position="145"/>
        <end position="167"/>
    </location>
</feature>
<keyword evidence="4 6" id="KW-1133">Transmembrane helix</keyword>
<dbReference type="EMBL" id="LQIR01000010">
    <property type="protein sequence ID" value="KUI18844.1"/>
    <property type="molecule type" value="Genomic_DNA"/>
</dbReference>
<feature type="transmembrane region" description="Helical" evidence="6">
    <location>
        <begin position="60"/>
        <end position="79"/>
    </location>
</feature>
<dbReference type="PANTHER" id="PTHR32322:SF2">
    <property type="entry name" value="EAMA DOMAIN-CONTAINING PROTEIN"/>
    <property type="match status" value="1"/>
</dbReference>
<keyword evidence="3 6" id="KW-0812">Transmembrane</keyword>
<comment type="caution">
    <text evidence="8">The sequence shown here is derived from an EMBL/GenBank/DDBJ whole genome shotgun (WGS) entry which is preliminary data.</text>
</comment>
<dbReference type="AlphaFoldDB" id="A0A117JKS8"/>
<dbReference type="SUPFAM" id="SSF103481">
    <property type="entry name" value="Multidrug resistance efflux transporter EmrE"/>
    <property type="match status" value="2"/>
</dbReference>
<dbReference type="InterPro" id="IPR037185">
    <property type="entry name" value="EmrE-like"/>
</dbReference>
<reference evidence="8 9" key="1">
    <citation type="submission" date="2016-01" db="EMBL/GenBank/DDBJ databases">
        <authorList>
            <consortium name="TB Trials Study Group"/>
            <person name="Sutton G."/>
            <person name="Brinkac L."/>
            <person name="Sanka R."/>
            <person name="Adams M."/>
            <person name="Lau E.L."/>
            <person name="Macaden R."/>
            <person name="Grewal H.M.S."/>
        </authorList>
    </citation>
    <scope>NUCLEOTIDE SEQUENCE [LARGE SCALE GENOMIC DNA]</scope>
    <source>
        <strain evidence="8 9">IS-1744</strain>
    </source>
</reference>
<dbReference type="RefSeq" id="WP_064395133.1">
    <property type="nucleotide sequence ID" value="NZ_LQIR01000010.1"/>
</dbReference>